<feature type="compositionally biased region" description="Basic and acidic residues" evidence="13">
    <location>
        <begin position="36"/>
        <end position="50"/>
    </location>
</feature>
<protein>
    <submittedName>
        <fullName evidence="15">Transforming acidic coiled-coil-containing protein 2 Anti-Zuai-1</fullName>
    </submittedName>
</protein>
<dbReference type="Gene3D" id="1.20.5.1700">
    <property type="match status" value="1"/>
</dbReference>
<keyword evidence="10" id="KW-0325">Glycoprotein</keyword>
<evidence type="ECO:0000256" key="1">
    <source>
        <dbReference type="ARBA" id="ARBA00004236"/>
    </source>
</evidence>
<feature type="region of interest" description="Disordered" evidence="13">
    <location>
        <begin position="1624"/>
        <end position="1702"/>
    </location>
</feature>
<dbReference type="GO" id="GO:0007052">
    <property type="term" value="P:mitotic spindle organization"/>
    <property type="evidence" value="ECO:0007669"/>
    <property type="project" value="InterPro"/>
</dbReference>
<evidence type="ECO:0000256" key="5">
    <source>
        <dbReference type="ARBA" id="ARBA00022490"/>
    </source>
</evidence>
<feature type="region of interest" description="Disordered" evidence="13">
    <location>
        <begin position="1086"/>
        <end position="1270"/>
    </location>
</feature>
<feature type="region of interest" description="Disordered" evidence="13">
    <location>
        <begin position="1304"/>
        <end position="1570"/>
    </location>
</feature>
<dbReference type="GO" id="GO:0005856">
    <property type="term" value="C:cytoskeleton"/>
    <property type="evidence" value="ECO:0007669"/>
    <property type="project" value="UniProtKB-SubCell"/>
</dbReference>
<feature type="compositionally biased region" description="Basic and acidic residues" evidence="13">
    <location>
        <begin position="513"/>
        <end position="525"/>
    </location>
</feature>
<feature type="compositionally biased region" description="Gly residues" evidence="13">
    <location>
        <begin position="493"/>
        <end position="511"/>
    </location>
</feature>
<feature type="compositionally biased region" description="Low complexity" evidence="13">
    <location>
        <begin position="1178"/>
        <end position="1188"/>
    </location>
</feature>
<keyword evidence="4" id="KW-1003">Cell membrane</keyword>
<feature type="compositionally biased region" description="Polar residues" evidence="13">
    <location>
        <begin position="1139"/>
        <end position="1156"/>
    </location>
</feature>
<gene>
    <name evidence="15" type="ORF">D5F01_LYC21038</name>
</gene>
<feature type="coiled-coil region" evidence="12">
    <location>
        <begin position="1819"/>
        <end position="2005"/>
    </location>
</feature>
<dbReference type="GO" id="GO:0007097">
    <property type="term" value="P:nuclear migration"/>
    <property type="evidence" value="ECO:0007669"/>
    <property type="project" value="TreeGrafter"/>
</dbReference>
<feature type="compositionally biased region" description="Basic residues" evidence="13">
    <location>
        <begin position="1122"/>
        <end position="1137"/>
    </location>
</feature>
<reference evidence="15 16" key="1">
    <citation type="submission" date="2019-07" db="EMBL/GenBank/DDBJ databases">
        <title>Chromosome genome assembly for large yellow croaker.</title>
        <authorList>
            <person name="Xiao S."/>
        </authorList>
    </citation>
    <scope>NUCLEOTIDE SEQUENCE [LARGE SCALE GENOMIC DNA]</scope>
    <source>
        <strain evidence="15">JMULYC20181020</strain>
        <tissue evidence="15">Muscle</tissue>
    </source>
</reference>
<evidence type="ECO:0000256" key="10">
    <source>
        <dbReference type="ARBA" id="ARBA00023180"/>
    </source>
</evidence>
<accession>A0A6G0HNC9</accession>
<feature type="compositionally biased region" description="Polar residues" evidence="13">
    <location>
        <begin position="526"/>
        <end position="542"/>
    </location>
</feature>
<feature type="region of interest" description="Disordered" evidence="13">
    <location>
        <begin position="834"/>
        <end position="1052"/>
    </location>
</feature>
<dbReference type="GO" id="GO:0021987">
    <property type="term" value="P:cerebral cortex development"/>
    <property type="evidence" value="ECO:0007669"/>
    <property type="project" value="TreeGrafter"/>
</dbReference>
<feature type="compositionally biased region" description="Acidic residues" evidence="13">
    <location>
        <begin position="1467"/>
        <end position="1481"/>
    </location>
</feature>
<dbReference type="FunFam" id="1.20.5.1700:FF:000001">
    <property type="entry name" value="Transforming acidic coiled-coil-containing protein 1 isoform 2"/>
    <property type="match status" value="1"/>
</dbReference>
<evidence type="ECO:0000256" key="7">
    <source>
        <dbReference type="ARBA" id="ARBA00022729"/>
    </source>
</evidence>
<evidence type="ECO:0000313" key="16">
    <source>
        <dbReference type="Proteomes" id="UP000424527"/>
    </source>
</evidence>
<dbReference type="Pfam" id="PF05010">
    <property type="entry name" value="TACC_C"/>
    <property type="match status" value="1"/>
</dbReference>
<feature type="region of interest" description="Disordered" evidence="13">
    <location>
        <begin position="478"/>
        <end position="561"/>
    </location>
</feature>
<keyword evidence="9" id="KW-0472">Membrane</keyword>
<feature type="domain" description="UPAR/Ly6" evidence="14">
    <location>
        <begin position="2012"/>
        <end position="2098"/>
    </location>
</feature>
<evidence type="ECO:0000256" key="11">
    <source>
        <dbReference type="ARBA" id="ARBA00023212"/>
    </source>
</evidence>
<evidence type="ECO:0000256" key="8">
    <source>
        <dbReference type="ARBA" id="ARBA00023054"/>
    </source>
</evidence>
<comment type="caution">
    <text evidence="15">The sequence shown here is derived from an EMBL/GenBank/DDBJ whole genome shotgun (WGS) entry which is preliminary data.</text>
</comment>
<dbReference type="Proteomes" id="UP000424527">
    <property type="component" value="Unassembled WGS sequence"/>
</dbReference>
<dbReference type="SMART" id="SM00134">
    <property type="entry name" value="LU"/>
    <property type="match status" value="1"/>
</dbReference>
<evidence type="ECO:0000259" key="14">
    <source>
        <dbReference type="SMART" id="SM00134"/>
    </source>
</evidence>
<organism evidence="15 16">
    <name type="scientific">Larimichthys crocea</name>
    <name type="common">Large yellow croaker</name>
    <name type="synonym">Pseudosciaena crocea</name>
    <dbReference type="NCBI Taxonomy" id="215358"/>
    <lineage>
        <taxon>Eukaryota</taxon>
        <taxon>Metazoa</taxon>
        <taxon>Chordata</taxon>
        <taxon>Craniata</taxon>
        <taxon>Vertebrata</taxon>
        <taxon>Euteleostomi</taxon>
        <taxon>Actinopterygii</taxon>
        <taxon>Neopterygii</taxon>
        <taxon>Teleostei</taxon>
        <taxon>Neoteleostei</taxon>
        <taxon>Acanthomorphata</taxon>
        <taxon>Eupercaria</taxon>
        <taxon>Sciaenidae</taxon>
        <taxon>Larimichthys</taxon>
    </lineage>
</organism>
<feature type="compositionally biased region" description="Basic residues" evidence="13">
    <location>
        <begin position="1346"/>
        <end position="1364"/>
    </location>
</feature>
<dbReference type="FunFam" id="2.10.60.10:FF:000037">
    <property type="entry name" value="Si:ch73-28h20.1"/>
    <property type="match status" value="1"/>
</dbReference>
<feature type="compositionally biased region" description="Polar residues" evidence="13">
    <location>
        <begin position="1371"/>
        <end position="1386"/>
    </location>
</feature>
<keyword evidence="6" id="KW-0597">Phosphoprotein</keyword>
<evidence type="ECO:0000256" key="6">
    <source>
        <dbReference type="ARBA" id="ARBA00022553"/>
    </source>
</evidence>
<dbReference type="CDD" id="cd23553">
    <property type="entry name" value="TFP_LU_ECD_Ly6PGE"/>
    <property type="match status" value="1"/>
</dbReference>
<dbReference type="InterPro" id="IPR039915">
    <property type="entry name" value="TACC"/>
</dbReference>
<feature type="region of interest" description="Disordered" evidence="13">
    <location>
        <begin position="421"/>
        <end position="465"/>
    </location>
</feature>
<evidence type="ECO:0000256" key="12">
    <source>
        <dbReference type="SAM" id="Coils"/>
    </source>
</evidence>
<sequence>MGNENSTTEALPEEGAPENVLLFPPQENQNDSLQAEAHKESLAQRDDKALLTEASTSQQSLLSLPVLPDVPVVTGVEESRGAAGDQVDKEDELEFPHDLLPSLDFSSELNIWESSLGTQTSSGERKCEQVNPLLAGLQHHMEISRPLVSLDTRPHDSDPVLTDAQQSPWPSATPYPDVRPPTPPPSLLLDRELQEAFQECEEQMASLGILNSTEPPSTMSETVNDVGKKTGEVMVNKCNESSPLPPIVVQPGHSNGGHGNKSTHGNIINPAASADKSSDAQTQEGIVASEGVILTQENRSPLSNSRTCVGESGVESALEEALVVVAALPLTTPTMPEVIESKGEGESVRRDSLERLATVAIVIESEKAVGEKHSGGIEKCLSSAEGVKEGLLDSLPQLSLICSQEKRSLAFSAKEGQTAFEESCSSKMPHNSAETEMKGPGEATVRSADTEISPAEEGARENEPLRLEAYINTSPLGLLTGPDCQDHSAAGLEGAGEGGGGRGGGGGGGGGEEVEKKGGLAREHSSFSQPEGSASGVSSAETETCPPIDVAESQLKSQGWSEPIATITESICTEKDLLSHPCQEQHGAAFSPLSTLPEQSSSNTNGVVRADLKLNLISDEALSLGHTLEQSSTETKGINSQVFLSLNSPQPLTTSQQIPAEQQVSNYQQVQPESSTSEARTAQSASEFQVQAQPQSNRGNPAMSEVGVYVCDSSVRNNRVHFADTVKQEGSSSVDLRNMSMTTMDCASLPPLTVHESLHHPVVEASYTFPDFLNSKKPEILTNAAPTKDGPAKCPADLTKPQKDVQLDKGDTVTKAIKENINIDESATLETNTVDLQSVTKQPPCPTEKNQTEPEKKLPEEPVEKPEEPFKVPAEKTAETIQDPVEELQDSWPSHAEQAERGDRAPSSLPPPTSEYHFLPALPPHLHDTTEFPTPPPTPPGRHTPEAVPTPPASPHLPPPHTALAPSPVPSTNQREDHCPASAPCHPPLRSSDSDGAFETPESTTPVKAVSPTEPQTQQLLSDNKVTDPSVSDSIPDLTSADAPRRSPSIVFDEDKPIAASGTYNIEILATDSTSHTLTRSLSLQGGELDTTGLSDGSAAGGFRPHSESFSVGTESAPGTLHRPKKVRPGSVKKKPLLRQNSNPESARPASSSSTPEIKKRAKPRTANPLQAQEEAEGGSTTPSPGGTLRRTRKSRVETPPPLLEETNHTSPEESVAIPALPLCHEETPVCGSPTGKDESPIPPSSSYKWDPDNFENIDPFNTGGSKIANSPVLDRKGPVCAPIATPPESACLSAVEPCPPAPLVEEITNPEEQPIIPKRQSVRLEFDYSEESSEASHQASPPPKKVGKKPGGKMPLRKPKLGIKKAPPAQTEQLDNDPPSTQNGNAEEIPVHKASYNFEPDKWDDPNFNPFTSKKAISNSPKLPRPSYTFDPSNLDDSIDPFKSSNKMANSPPKASASFELSSNDYDNENDNDNIGELEDQNQNKPTKKKKTPIKSNTFRVKRSPKKSPLSDTSQDPTPTDEPSSLHPQDDHATDEEKLASSTSHKSWQAALHDMDADLNSDQQDFPQPCDLTSFVNENSLPHQAPAQDYEIEYMEKIGSSSPPLSVKKPSLYLKLDSVSDNLTKNTHAHGSEPSSPCTGSFEEMEAQITAGMKTPVLSSRPGPEGSAGDKGRKRESEALSRTQSSERDEQPPSQGPVEAPAPALAMPLLDRLSECEDPLQYLEPDLAETNPTAFAQKLQEELVLAALRIEALQVAKNISQCPSFSTVTPQHRDLSSPIESAVSKNSLYTRTTNYIEGESPHLPRELDHSLGIAREEIVTKEKEVLEWQRKYEDSRQEVVEMRRIVAEYEKTIAQMIEDDQKEKSLSHHTIQQLIMEKDQALSDLNSVEKSLADLFRRYEKMKDVLEGFRKNEEVLKKCAQEYLSRVRKEEQRYQALKIHAEEKLDKANSEIAQVRAKAKQEQAAYQASLRKEQMKVDSLERTLEQKNKEIEELTKICDELIAKMGKSEGLKCYTCMGSNNDDCNRQGSKSCPSYSDACAVVLGHDSGVMKSCSYKSFCSQANSQGYRAPGVKVHCCYSNDCNVTNFTSRLPGLNYLLLFLPLFWCFFK</sequence>
<feature type="compositionally biased region" description="Polar residues" evidence="13">
    <location>
        <begin position="1410"/>
        <end position="1422"/>
    </location>
</feature>
<dbReference type="PANTHER" id="PTHR13924:SF11">
    <property type="entry name" value="TRANSFORMING ACIDIC COILED-COIL-CONTAINING PROTEIN 2"/>
    <property type="match status" value="1"/>
</dbReference>
<dbReference type="PANTHER" id="PTHR13924">
    <property type="entry name" value="TRANSFORMING ACIDIC COILED-COIL CONTAINING PROTEIN 1/2"/>
    <property type="match status" value="1"/>
</dbReference>
<dbReference type="GO" id="GO:0005886">
    <property type="term" value="C:plasma membrane"/>
    <property type="evidence" value="ECO:0007669"/>
    <property type="project" value="UniProtKB-SubCell"/>
</dbReference>
<dbReference type="InterPro" id="IPR007707">
    <property type="entry name" value="TACC_C"/>
</dbReference>
<keyword evidence="11" id="KW-0206">Cytoskeleton</keyword>
<evidence type="ECO:0000256" key="2">
    <source>
        <dbReference type="ARBA" id="ARBA00004245"/>
    </source>
</evidence>
<comment type="subcellular location">
    <subcellularLocation>
        <location evidence="1">Cell membrane</location>
    </subcellularLocation>
    <subcellularLocation>
        <location evidence="2">Cytoplasm</location>
        <location evidence="2">Cytoskeleton</location>
    </subcellularLocation>
</comment>
<feature type="compositionally biased region" description="Pro residues" evidence="13">
    <location>
        <begin position="933"/>
        <end position="961"/>
    </location>
</feature>
<feature type="compositionally biased region" description="Polar residues" evidence="13">
    <location>
        <begin position="1013"/>
        <end position="1033"/>
    </location>
</feature>
<feature type="region of interest" description="Disordered" evidence="13">
    <location>
        <begin position="663"/>
        <end position="702"/>
    </location>
</feature>
<evidence type="ECO:0000256" key="3">
    <source>
        <dbReference type="ARBA" id="ARBA00009423"/>
    </source>
</evidence>
<keyword evidence="8 12" id="KW-0175">Coiled coil</keyword>
<evidence type="ECO:0000313" key="15">
    <source>
        <dbReference type="EMBL" id="KAE8280476.1"/>
    </source>
</evidence>
<feature type="region of interest" description="Disordered" evidence="13">
    <location>
        <begin position="149"/>
        <end position="188"/>
    </location>
</feature>
<dbReference type="InterPro" id="IPR035076">
    <property type="entry name" value="Toxin/TOLIP"/>
</dbReference>
<feature type="compositionally biased region" description="Polar residues" evidence="13">
    <location>
        <begin position="423"/>
        <end position="432"/>
    </location>
</feature>
<feature type="compositionally biased region" description="Basic and acidic residues" evidence="13">
    <location>
        <begin position="1529"/>
        <end position="1540"/>
    </location>
</feature>
<feature type="compositionally biased region" description="Polar residues" evidence="13">
    <location>
        <begin position="663"/>
        <end position="699"/>
    </location>
</feature>
<keyword evidence="5" id="KW-0963">Cytoplasm</keyword>
<keyword evidence="7" id="KW-0732">Signal</keyword>
<dbReference type="Pfam" id="PF00087">
    <property type="entry name" value="Toxin_TOLIP"/>
    <property type="match status" value="1"/>
</dbReference>
<feature type="compositionally biased region" description="Basic and acidic residues" evidence="13">
    <location>
        <begin position="850"/>
        <end position="878"/>
    </location>
</feature>
<dbReference type="Gene3D" id="2.10.60.10">
    <property type="entry name" value="CD59"/>
    <property type="match status" value="1"/>
</dbReference>
<dbReference type="SUPFAM" id="SSF57302">
    <property type="entry name" value="Snake toxin-like"/>
    <property type="match status" value="1"/>
</dbReference>
<keyword evidence="16" id="KW-1185">Reference proteome</keyword>
<proteinExistence type="inferred from homology"/>
<feature type="region of interest" description="Disordered" evidence="13">
    <location>
        <begin position="1"/>
        <end position="58"/>
    </location>
</feature>
<comment type="similarity">
    <text evidence="3">Belongs to the TACC family.</text>
</comment>
<dbReference type="InterPro" id="IPR016054">
    <property type="entry name" value="LY6_UPA_recep-like"/>
</dbReference>
<feature type="region of interest" description="Disordered" evidence="13">
    <location>
        <begin position="253"/>
        <end position="282"/>
    </location>
</feature>
<feature type="compositionally biased region" description="Pro residues" evidence="13">
    <location>
        <begin position="171"/>
        <end position="186"/>
    </location>
</feature>
<dbReference type="InterPro" id="IPR045860">
    <property type="entry name" value="Snake_toxin-like_sf"/>
</dbReference>
<dbReference type="EMBL" id="REGW02000021">
    <property type="protein sequence ID" value="KAE8280476.1"/>
    <property type="molecule type" value="Genomic_DNA"/>
</dbReference>
<feature type="compositionally biased region" description="Basic and acidic residues" evidence="13">
    <location>
        <begin position="1669"/>
        <end position="1692"/>
    </location>
</feature>
<evidence type="ECO:0000256" key="13">
    <source>
        <dbReference type="SAM" id="MobiDB-lite"/>
    </source>
</evidence>
<feature type="compositionally biased region" description="Polar residues" evidence="13">
    <location>
        <begin position="1511"/>
        <end position="1528"/>
    </location>
</feature>
<evidence type="ECO:0000256" key="4">
    <source>
        <dbReference type="ARBA" id="ARBA00022475"/>
    </source>
</evidence>
<dbReference type="GO" id="GO:0005737">
    <property type="term" value="C:cytoplasm"/>
    <property type="evidence" value="ECO:0007669"/>
    <property type="project" value="TreeGrafter"/>
</dbReference>
<name>A0A6G0HNC9_LARCR</name>
<evidence type="ECO:0000256" key="9">
    <source>
        <dbReference type="ARBA" id="ARBA00023136"/>
    </source>
</evidence>